<comment type="caution">
    <text evidence="3">The sequence shown here is derived from an EMBL/GenBank/DDBJ whole genome shotgun (WGS) entry which is preliminary data.</text>
</comment>
<name>A0A2G8IP87_BACPU</name>
<dbReference type="PANTHER" id="PTHR46797">
    <property type="entry name" value="HTH-TYPE TRANSCRIPTIONAL REGULATOR"/>
    <property type="match status" value="1"/>
</dbReference>
<dbReference type="SMART" id="SM00530">
    <property type="entry name" value="HTH_XRE"/>
    <property type="match status" value="1"/>
</dbReference>
<dbReference type="Gene3D" id="1.10.260.40">
    <property type="entry name" value="lambda repressor-like DNA-binding domains"/>
    <property type="match status" value="1"/>
</dbReference>
<evidence type="ECO:0000313" key="4">
    <source>
        <dbReference type="Proteomes" id="UP000230768"/>
    </source>
</evidence>
<evidence type="ECO:0000313" key="3">
    <source>
        <dbReference type="EMBL" id="PIK25282.1"/>
    </source>
</evidence>
<protein>
    <recommendedName>
        <fullName evidence="2">HTH cro/C1-type domain-containing protein</fullName>
    </recommendedName>
</protein>
<dbReference type="InterPro" id="IPR050807">
    <property type="entry name" value="TransReg_Diox_bact_type"/>
</dbReference>
<evidence type="ECO:0000259" key="2">
    <source>
        <dbReference type="PROSITE" id="PS50943"/>
    </source>
</evidence>
<accession>A0A2G8IP87</accession>
<reference evidence="3 4" key="1">
    <citation type="submission" date="2017-11" db="EMBL/GenBank/DDBJ databases">
        <title>Draft genome sequence of Bacillus pumilus 51_5il from lake Gorkoye (Russia: Novosibirsk region).</title>
        <authorList>
            <person name="Shipova A.A."/>
            <person name="Rozanov A.S."/>
            <person name="Bryanskaya A.V."/>
            <person name="Peltek S.E."/>
        </authorList>
    </citation>
    <scope>NUCLEOTIDE SEQUENCE [LARGE SCALE GENOMIC DNA]</scope>
    <source>
        <strain evidence="3 4">51_5il</strain>
    </source>
</reference>
<proteinExistence type="predicted"/>
<evidence type="ECO:0000256" key="1">
    <source>
        <dbReference type="ARBA" id="ARBA00023125"/>
    </source>
</evidence>
<dbReference type="GO" id="GO:0003677">
    <property type="term" value="F:DNA binding"/>
    <property type="evidence" value="ECO:0007669"/>
    <property type="project" value="UniProtKB-KW"/>
</dbReference>
<dbReference type="GO" id="GO:0003700">
    <property type="term" value="F:DNA-binding transcription factor activity"/>
    <property type="evidence" value="ECO:0007669"/>
    <property type="project" value="TreeGrafter"/>
</dbReference>
<dbReference type="PANTHER" id="PTHR46797:SF1">
    <property type="entry name" value="METHYLPHOSPHONATE SYNTHASE"/>
    <property type="match status" value="1"/>
</dbReference>
<gene>
    <name evidence="3" type="ORF">CTV99_18785</name>
</gene>
<dbReference type="EMBL" id="PEKP01000043">
    <property type="protein sequence ID" value="PIK25282.1"/>
    <property type="molecule type" value="Genomic_DNA"/>
</dbReference>
<dbReference type="CDD" id="cd00093">
    <property type="entry name" value="HTH_XRE"/>
    <property type="match status" value="1"/>
</dbReference>
<dbReference type="SUPFAM" id="SSF47413">
    <property type="entry name" value="lambda repressor-like DNA-binding domains"/>
    <property type="match status" value="1"/>
</dbReference>
<dbReference type="GO" id="GO:0005829">
    <property type="term" value="C:cytosol"/>
    <property type="evidence" value="ECO:0007669"/>
    <property type="project" value="TreeGrafter"/>
</dbReference>
<keyword evidence="1" id="KW-0238">DNA-binding</keyword>
<dbReference type="InterPro" id="IPR001387">
    <property type="entry name" value="Cro/C1-type_HTH"/>
</dbReference>
<sequence length="79" mass="8693">MGRNILKRRQALKVSSTELSSLSGVSQSSISKIERGTSSPNIETLFKICKALNITLYEVLPKALFPEIDDRAQNNGNIT</sequence>
<dbReference type="InterPro" id="IPR010982">
    <property type="entry name" value="Lambda_DNA-bd_dom_sf"/>
</dbReference>
<feature type="domain" description="HTH cro/C1-type" evidence="2">
    <location>
        <begin position="5"/>
        <end position="59"/>
    </location>
</feature>
<dbReference type="AlphaFoldDB" id="A0A2G8IP87"/>
<organism evidence="3 4">
    <name type="scientific">Bacillus pumilus</name>
    <name type="common">Bacillus mesentericus</name>
    <dbReference type="NCBI Taxonomy" id="1408"/>
    <lineage>
        <taxon>Bacteria</taxon>
        <taxon>Bacillati</taxon>
        <taxon>Bacillota</taxon>
        <taxon>Bacilli</taxon>
        <taxon>Bacillales</taxon>
        <taxon>Bacillaceae</taxon>
        <taxon>Bacillus</taxon>
    </lineage>
</organism>
<dbReference type="PROSITE" id="PS50943">
    <property type="entry name" value="HTH_CROC1"/>
    <property type="match status" value="1"/>
</dbReference>
<dbReference type="Pfam" id="PF01381">
    <property type="entry name" value="HTH_3"/>
    <property type="match status" value="1"/>
</dbReference>
<dbReference type="Proteomes" id="UP000230768">
    <property type="component" value="Unassembled WGS sequence"/>
</dbReference>